<protein>
    <submittedName>
        <fullName evidence="4">TBC1 domain 10B</fullName>
    </submittedName>
</protein>
<feature type="compositionally biased region" description="Low complexity" evidence="2">
    <location>
        <begin position="1185"/>
        <end position="1198"/>
    </location>
</feature>
<dbReference type="STRING" id="2282107.A0A286UPR0"/>
<feature type="compositionally biased region" description="Low complexity" evidence="2">
    <location>
        <begin position="351"/>
        <end position="363"/>
    </location>
</feature>
<feature type="compositionally biased region" description="Polar residues" evidence="2">
    <location>
        <begin position="1156"/>
        <end position="1184"/>
    </location>
</feature>
<evidence type="ECO:0000256" key="2">
    <source>
        <dbReference type="SAM" id="MobiDB-lite"/>
    </source>
</evidence>
<feature type="compositionally biased region" description="Polar residues" evidence="2">
    <location>
        <begin position="1339"/>
        <end position="1353"/>
    </location>
</feature>
<organism evidence="4 5">
    <name type="scientific">Pyrrhoderma noxium</name>
    <dbReference type="NCBI Taxonomy" id="2282107"/>
    <lineage>
        <taxon>Eukaryota</taxon>
        <taxon>Fungi</taxon>
        <taxon>Dikarya</taxon>
        <taxon>Basidiomycota</taxon>
        <taxon>Agaricomycotina</taxon>
        <taxon>Agaricomycetes</taxon>
        <taxon>Hymenochaetales</taxon>
        <taxon>Hymenochaetaceae</taxon>
        <taxon>Pyrrhoderma</taxon>
    </lineage>
</organism>
<dbReference type="InParanoid" id="A0A286UPR0"/>
<gene>
    <name evidence="4" type="ORF">PNOK_0154800</name>
</gene>
<comment type="caution">
    <text evidence="4">The sequence shown here is derived from an EMBL/GenBank/DDBJ whole genome shotgun (WGS) entry which is preliminary data.</text>
</comment>
<feature type="compositionally biased region" description="Low complexity" evidence="2">
    <location>
        <begin position="1214"/>
        <end position="1230"/>
    </location>
</feature>
<dbReference type="InterPro" id="IPR000195">
    <property type="entry name" value="Rab-GAP-TBC_dom"/>
</dbReference>
<dbReference type="InterPro" id="IPR036028">
    <property type="entry name" value="SH3-like_dom_sf"/>
</dbReference>
<feature type="compositionally biased region" description="Low complexity" evidence="2">
    <location>
        <begin position="552"/>
        <end position="581"/>
    </location>
</feature>
<dbReference type="GO" id="GO:0005096">
    <property type="term" value="F:GTPase activator activity"/>
    <property type="evidence" value="ECO:0007669"/>
    <property type="project" value="TreeGrafter"/>
</dbReference>
<feature type="region of interest" description="Disordered" evidence="2">
    <location>
        <begin position="719"/>
        <end position="765"/>
    </location>
</feature>
<dbReference type="SUPFAM" id="SSF50044">
    <property type="entry name" value="SH3-domain"/>
    <property type="match status" value="1"/>
</dbReference>
<dbReference type="Proteomes" id="UP000217199">
    <property type="component" value="Unassembled WGS sequence"/>
</dbReference>
<dbReference type="Pfam" id="PF07653">
    <property type="entry name" value="SH3_2"/>
    <property type="match status" value="1"/>
</dbReference>
<evidence type="ECO:0000313" key="5">
    <source>
        <dbReference type="Proteomes" id="UP000217199"/>
    </source>
</evidence>
<dbReference type="SMART" id="SM00164">
    <property type="entry name" value="TBC"/>
    <property type="match status" value="1"/>
</dbReference>
<accession>A0A286UPR0</accession>
<feature type="compositionally biased region" description="Low complexity" evidence="2">
    <location>
        <begin position="605"/>
        <end position="618"/>
    </location>
</feature>
<feature type="compositionally biased region" description="Low complexity" evidence="2">
    <location>
        <begin position="240"/>
        <end position="250"/>
    </location>
</feature>
<feature type="compositionally biased region" description="Acidic residues" evidence="2">
    <location>
        <begin position="311"/>
        <end position="321"/>
    </location>
</feature>
<dbReference type="InterPro" id="IPR035969">
    <property type="entry name" value="Rab-GAP_TBC_sf"/>
</dbReference>
<feature type="region of interest" description="Disordered" evidence="2">
    <location>
        <begin position="293"/>
        <end position="474"/>
    </location>
</feature>
<feature type="compositionally biased region" description="Polar residues" evidence="2">
    <location>
        <begin position="1068"/>
        <end position="1077"/>
    </location>
</feature>
<dbReference type="Gene3D" id="1.10.472.80">
    <property type="entry name" value="Ypt/Rab-GAP domain of gyp1p, domain 3"/>
    <property type="match status" value="1"/>
</dbReference>
<dbReference type="SUPFAM" id="SSF47923">
    <property type="entry name" value="Ypt/Rab-GAP domain of gyp1p"/>
    <property type="match status" value="2"/>
</dbReference>
<feature type="region of interest" description="Disordered" evidence="2">
    <location>
        <begin position="83"/>
        <end position="275"/>
    </location>
</feature>
<keyword evidence="1" id="KW-0728">SH3 domain</keyword>
<evidence type="ECO:0000256" key="1">
    <source>
        <dbReference type="ARBA" id="ARBA00022443"/>
    </source>
</evidence>
<dbReference type="PROSITE" id="PS50086">
    <property type="entry name" value="TBC_RABGAP"/>
    <property type="match status" value="1"/>
</dbReference>
<feature type="compositionally biased region" description="Low complexity" evidence="2">
    <location>
        <begin position="783"/>
        <end position="808"/>
    </location>
</feature>
<dbReference type="GO" id="GO:0031267">
    <property type="term" value="F:small GTPase binding"/>
    <property type="evidence" value="ECO:0007669"/>
    <property type="project" value="TreeGrafter"/>
</dbReference>
<dbReference type="OrthoDB" id="159449at2759"/>
<feature type="region of interest" description="Disordered" evidence="2">
    <location>
        <begin position="984"/>
        <end position="1144"/>
    </location>
</feature>
<feature type="compositionally biased region" description="Basic and acidic residues" evidence="2">
    <location>
        <begin position="325"/>
        <end position="334"/>
    </location>
</feature>
<feature type="compositionally biased region" description="Polar residues" evidence="2">
    <location>
        <begin position="529"/>
        <end position="538"/>
    </location>
</feature>
<feature type="compositionally biased region" description="Polar residues" evidence="2">
    <location>
        <begin position="335"/>
        <end position="350"/>
    </location>
</feature>
<evidence type="ECO:0000259" key="3">
    <source>
        <dbReference type="PROSITE" id="PS50086"/>
    </source>
</evidence>
<feature type="region of interest" description="Disordered" evidence="2">
    <location>
        <begin position="778"/>
        <end position="876"/>
    </location>
</feature>
<feature type="compositionally biased region" description="Basic and acidic residues" evidence="2">
    <location>
        <begin position="418"/>
        <end position="447"/>
    </location>
</feature>
<feature type="region of interest" description="Disordered" evidence="2">
    <location>
        <begin position="1156"/>
        <end position="1357"/>
    </location>
</feature>
<feature type="domain" description="Rab-GAP TBC" evidence="3">
    <location>
        <begin position="1420"/>
        <end position="1602"/>
    </location>
</feature>
<feature type="region of interest" description="Disordered" evidence="2">
    <location>
        <begin position="955"/>
        <end position="974"/>
    </location>
</feature>
<feature type="compositionally biased region" description="Low complexity" evidence="2">
    <location>
        <begin position="198"/>
        <end position="211"/>
    </location>
</feature>
<dbReference type="Gene3D" id="1.10.8.270">
    <property type="entry name" value="putative rabgap domain of human tbc1 domain family member 14 like domains"/>
    <property type="match status" value="1"/>
</dbReference>
<evidence type="ECO:0000313" key="4">
    <source>
        <dbReference type="EMBL" id="PAV21591.1"/>
    </source>
</evidence>
<dbReference type="InterPro" id="IPR050302">
    <property type="entry name" value="Rab_GAP_TBC_domain"/>
</dbReference>
<dbReference type="Pfam" id="PF00566">
    <property type="entry name" value="RabGAP-TBC"/>
    <property type="match status" value="1"/>
</dbReference>
<dbReference type="PANTHER" id="PTHR47219:SF9">
    <property type="entry name" value="GTPASE ACTIVATING PROTEIN AND CENTROSOME-ASSOCIATED, ISOFORM B"/>
    <property type="match status" value="1"/>
</dbReference>
<feature type="compositionally biased region" description="Basic and acidic residues" evidence="2">
    <location>
        <begin position="1031"/>
        <end position="1041"/>
    </location>
</feature>
<name>A0A286UPR0_9AGAM</name>
<feature type="compositionally biased region" description="Low complexity" evidence="2">
    <location>
        <begin position="730"/>
        <end position="752"/>
    </location>
</feature>
<feature type="compositionally biased region" description="Basic and acidic residues" evidence="2">
    <location>
        <begin position="1328"/>
        <end position="1338"/>
    </location>
</feature>
<feature type="compositionally biased region" description="Low complexity" evidence="2">
    <location>
        <begin position="1258"/>
        <end position="1270"/>
    </location>
</feature>
<dbReference type="PANTHER" id="PTHR47219">
    <property type="entry name" value="RAB GTPASE-ACTIVATING PROTEIN 1-LIKE"/>
    <property type="match status" value="1"/>
</dbReference>
<feature type="compositionally biased region" description="Acidic residues" evidence="2">
    <location>
        <begin position="448"/>
        <end position="471"/>
    </location>
</feature>
<feature type="region of interest" description="Disordered" evidence="2">
    <location>
        <begin position="661"/>
        <end position="680"/>
    </location>
</feature>
<feature type="region of interest" description="Disordered" evidence="2">
    <location>
        <begin position="507"/>
        <end position="634"/>
    </location>
</feature>
<dbReference type="InterPro" id="IPR001452">
    <property type="entry name" value="SH3_domain"/>
</dbReference>
<dbReference type="EMBL" id="NBII01000002">
    <property type="protein sequence ID" value="PAV21591.1"/>
    <property type="molecule type" value="Genomic_DNA"/>
</dbReference>
<feature type="compositionally biased region" description="Acidic residues" evidence="2">
    <location>
        <begin position="395"/>
        <end position="404"/>
    </location>
</feature>
<reference evidence="4 5" key="1">
    <citation type="journal article" date="2017" name="Mol. Ecol.">
        <title>Comparative and population genomic landscape of Phellinus noxius: A hypervariable fungus causing root rot in trees.</title>
        <authorList>
            <person name="Chung C.L."/>
            <person name="Lee T.J."/>
            <person name="Akiba M."/>
            <person name="Lee H.H."/>
            <person name="Kuo T.H."/>
            <person name="Liu D."/>
            <person name="Ke H.M."/>
            <person name="Yokoi T."/>
            <person name="Roa M.B."/>
            <person name="Lu M.J."/>
            <person name="Chang Y.Y."/>
            <person name="Ann P.J."/>
            <person name="Tsai J.N."/>
            <person name="Chen C.Y."/>
            <person name="Tzean S.S."/>
            <person name="Ota Y."/>
            <person name="Hattori T."/>
            <person name="Sahashi N."/>
            <person name="Liou R.F."/>
            <person name="Kikuchi T."/>
            <person name="Tsai I.J."/>
        </authorList>
    </citation>
    <scope>NUCLEOTIDE SEQUENCE [LARGE SCALE GENOMIC DNA]</scope>
    <source>
        <strain evidence="4 5">FFPRI411160</strain>
    </source>
</reference>
<feature type="compositionally biased region" description="Polar residues" evidence="2">
    <location>
        <begin position="1086"/>
        <end position="1097"/>
    </location>
</feature>
<feature type="compositionally biased region" description="Low complexity" evidence="2">
    <location>
        <begin position="668"/>
        <end position="680"/>
    </location>
</feature>
<feature type="compositionally biased region" description="Low complexity" evidence="2">
    <location>
        <begin position="98"/>
        <end position="119"/>
    </location>
</feature>
<keyword evidence="5" id="KW-1185">Reference proteome</keyword>
<feature type="compositionally biased region" description="Polar residues" evidence="2">
    <location>
        <begin position="1277"/>
        <end position="1287"/>
    </location>
</feature>
<feature type="compositionally biased region" description="Polar residues" evidence="2">
    <location>
        <begin position="1248"/>
        <end position="1257"/>
    </location>
</feature>
<sequence>MDAVDLARWTRFAAKGGIGRCTAIQDCIAESPEDLMFLKDDEITVLMQLAGTTGLYLGYCEGVVGHFKGEHVRFHGKLKRPVMTKRVSASPSLAGGQPSMSATSSPVPSVSPSPRVTPALLAGTSSASAIADSPRWRSSTRESEVLSNPFDLELDDSPSIHTRDLDADENENEIDGGSKQKRRTRAADDLPGLEMFLPRSRSGSRSRPSSRAFTDDEKGSRLLLKSSRIATPPQLPFSASPRTTSLDTPSSPLPPPSPLFKSHTSPPSPKSAKGVLQVHVDVDVVVQVSPRDEAVQPTSVPSADIPKLDLQEAEPEPELELEPVNSKHEEERTESPTSMPEVSSLYQASLRSSVYSTQSYRSSMQIPGGFGRLSRSDLDDGDMGGIGLSMLQGMADDEDEDEVDFSAVEVPLTPRPPVRADESDNQKDKESITETETKSEDTTTKEDDKDDDEDDNVEDEDEEYIDDDDASYWDGADIYDSYRYSRYSVMTKGSRRKSRFSMISRVDYGDGELDPPPPIPAEGFPRSDSAMSKRSFQSLGEDRKKHIPPPLSLVKTSVPPVLLSPSGPLPVDSSSVGNSSMSDKRSTVEYASASPQPSPLLHTNFPSPRTSSSRATSFGAEAIDETPAASPAPSMLSFNVIDKASGNGLANISGAASALRQRLENENASSSGPFSGSGPGSAVAAVGLGIDATHKKEKDTMSNGIVVDDDDDDVSVLVVPADDDINPGNSSVSASDVRDSVQSSVSDRSVASFATDVSEISNVSDVIRKMEADLKLSSSVLGTNNTSESSTHSNNQPTTKPPTSTTQPLRIQGRISPLPPQEGSQPVPASINPGQTPPGPSASHLRPQLRPEQALFLPHPNAPPPNPLVLSGQRVSTYGMPPVHDPPQTLSSPSNLPNGNTLLSTLRSAAANRFGPAGVPHNPTIYGKPIADLATSDGPVLMMWSISPFPQNRQSVSVPASPLPPPTNERLNNGAPALRAPVPTIARQDGDKPTGSNVLLRPNFSPQVHTVRPRSRSFSGFARDAPVPADLKNRTSEDQNRPTRTASLQSLKEAANPKGAAPIAIHQPRQTSVSSIASARGIHSPSPLSLPQNNTVMGTPRSFSLSKSSSPLGRAPITSLDEGKGRSASLDIENSSRKTKSSTSLDKLEDVLEASSSIKSTGSESPLASPSTSIFQSLRRNSGDNASTNSTPTSTPSAMQRLRRLSSPSKAHQRTVSQQSRNSSSSDPRSAITSPPGGSAQLAGGDGSSTQRSNSVKSKISLSHLRIRSSSTKEQLDGQTPSPSTGPATPIPDFDNQPETVHVQDAEFEMIRPTIRRISSEPMSDESGPVREGREERPSLQQEQRNDSPNPGSLRSVLSPVQGSIAESQDPPTRHGKPLEMTSSMEAHRNRENKWISAMSAVPAPQARKSKKIRRLVLEGVPSSVRYLVWSHLTDSKAKHIPGVYGKLGRRGRIAATDAIERDAVRCFPDQRHLQDPKGPLVGLLQTYLTMVPDLEYQTSLALVAGHLLLQSPEEDAFWTFISMMDFHIRAYFSPKSVQMEADAIVFGKAVEVLNPQLAKKLFVELGIAPLEICRCWFPSLFTTSLPQDFVNRVWDVYLCEGPSFLFRVAFAILTCSKNFIETSRDRSAVLAILAKPETMSLLPNDPEQFLSVALAAKVKDEDVRKQRVKVEAQLRQQSQAGLRSGAPRLVSSISLPRASVGS</sequence>
<proteinExistence type="predicted"/>